<accession>A0A1P8MYX9</accession>
<organism evidence="2 3">
    <name type="scientific">Tateyamaria omphalii</name>
    <dbReference type="NCBI Taxonomy" id="299262"/>
    <lineage>
        <taxon>Bacteria</taxon>
        <taxon>Pseudomonadati</taxon>
        <taxon>Pseudomonadota</taxon>
        <taxon>Alphaproteobacteria</taxon>
        <taxon>Rhodobacterales</taxon>
        <taxon>Roseobacteraceae</taxon>
        <taxon>Tateyamaria</taxon>
    </lineage>
</organism>
<dbReference type="InterPro" id="IPR011008">
    <property type="entry name" value="Dimeric_a/b-barrel"/>
</dbReference>
<dbReference type="EMBL" id="CP019312">
    <property type="protein sequence ID" value="APX13264.1"/>
    <property type="molecule type" value="Genomic_DNA"/>
</dbReference>
<dbReference type="InterPro" id="IPR010753">
    <property type="entry name" value="DUF1330"/>
</dbReference>
<dbReference type="SUPFAM" id="SSF54909">
    <property type="entry name" value="Dimeric alpha+beta barrel"/>
    <property type="match status" value="1"/>
</dbReference>
<dbReference type="Pfam" id="PF07045">
    <property type="entry name" value="DUF1330"/>
    <property type="match status" value="1"/>
</dbReference>
<dbReference type="OrthoDB" id="9806380at2"/>
<dbReference type="PANTHER" id="PTHR41521">
    <property type="match status" value="1"/>
</dbReference>
<reference evidence="2 3" key="1">
    <citation type="submission" date="2017-01" db="EMBL/GenBank/DDBJ databases">
        <title>Complete genome of Tateyamaria omphalii DOK1-4 isolated from seawater in Dokdo.</title>
        <authorList>
            <person name="Kim J.H."/>
            <person name="Chi W.-J."/>
        </authorList>
    </citation>
    <scope>NUCLEOTIDE SEQUENCE [LARGE SCALE GENOMIC DNA]</scope>
    <source>
        <strain evidence="2 3">DOK1-4</strain>
    </source>
</reference>
<proteinExistence type="predicted"/>
<keyword evidence="3" id="KW-1185">Reference proteome</keyword>
<protein>
    <recommendedName>
        <fullName evidence="1">DUF1330 domain-containing protein</fullName>
    </recommendedName>
</protein>
<dbReference type="Proteomes" id="UP000186336">
    <property type="component" value="Chromosome"/>
</dbReference>
<dbReference type="Gene3D" id="3.30.70.100">
    <property type="match status" value="1"/>
</dbReference>
<feature type="domain" description="DUF1330" evidence="1">
    <location>
        <begin position="3"/>
        <end position="95"/>
    </location>
</feature>
<dbReference type="PANTHER" id="PTHR41521:SF4">
    <property type="entry name" value="BLR0684 PROTEIN"/>
    <property type="match status" value="1"/>
</dbReference>
<dbReference type="RefSeq" id="WP_076629698.1">
    <property type="nucleotide sequence ID" value="NZ_CP019312.1"/>
</dbReference>
<name>A0A1P8MYX9_9RHOB</name>
<evidence type="ECO:0000313" key="3">
    <source>
        <dbReference type="Proteomes" id="UP000186336"/>
    </source>
</evidence>
<dbReference type="AlphaFoldDB" id="A0A1P8MYX9"/>
<evidence type="ECO:0000259" key="1">
    <source>
        <dbReference type="Pfam" id="PF07045"/>
    </source>
</evidence>
<gene>
    <name evidence="2" type="ORF">BWR18_17430</name>
</gene>
<sequence>MRKGYIIGHVTIHDADAYQAYGANNNEIFPKYGGTFLARGGQAEVLEGTSHPRHVIVEFPSYADALACYNSPEYQENMKIRLANSDGTIMVVEGV</sequence>
<evidence type="ECO:0000313" key="2">
    <source>
        <dbReference type="EMBL" id="APX13264.1"/>
    </source>
</evidence>
<dbReference type="KEGG" id="tom:BWR18_17430"/>